<evidence type="ECO:0000256" key="8">
    <source>
        <dbReference type="RuleBase" id="RU004447"/>
    </source>
</evidence>
<evidence type="ECO:0000256" key="2">
    <source>
        <dbReference type="ARBA" id="ARBA00007261"/>
    </source>
</evidence>
<accession>A0A9R1C8T8</accession>
<dbReference type="InterPro" id="IPR001431">
    <property type="entry name" value="Pept_M16_Zn_BS"/>
</dbReference>
<dbReference type="InterPro" id="IPR011765">
    <property type="entry name" value="Pept_M16_N"/>
</dbReference>
<comment type="cofactor">
    <cofactor evidence="1">
        <name>Zn(2+)</name>
        <dbReference type="ChEBI" id="CHEBI:29105"/>
    </cofactor>
</comment>
<dbReference type="InterPro" id="IPR007863">
    <property type="entry name" value="Peptidase_M16_C"/>
</dbReference>
<feature type="domain" description="Peptidase M16 N-terminal" evidence="10">
    <location>
        <begin position="60"/>
        <end position="182"/>
    </location>
</feature>
<protein>
    <submittedName>
        <fullName evidence="12">Zinc protease</fullName>
    </submittedName>
</protein>
<evidence type="ECO:0000256" key="5">
    <source>
        <dbReference type="ARBA" id="ARBA00022801"/>
    </source>
</evidence>
<comment type="similarity">
    <text evidence="2 8">Belongs to the peptidase M16 family.</text>
</comment>
<evidence type="ECO:0000259" key="10">
    <source>
        <dbReference type="Pfam" id="PF00675"/>
    </source>
</evidence>
<dbReference type="GO" id="GO:0004222">
    <property type="term" value="F:metalloendopeptidase activity"/>
    <property type="evidence" value="ECO:0007669"/>
    <property type="project" value="InterPro"/>
</dbReference>
<evidence type="ECO:0000256" key="4">
    <source>
        <dbReference type="ARBA" id="ARBA00022723"/>
    </source>
</evidence>
<dbReference type="PANTHER" id="PTHR43690">
    <property type="entry name" value="NARDILYSIN"/>
    <property type="match status" value="1"/>
</dbReference>
<dbReference type="Gene3D" id="3.30.830.10">
    <property type="entry name" value="Metalloenzyme, LuxS/M16 peptidase-like"/>
    <property type="match status" value="4"/>
</dbReference>
<keyword evidence="4" id="KW-0479">Metal-binding</keyword>
<feature type="domain" description="Peptidase M16 C-terminal" evidence="11">
    <location>
        <begin position="207"/>
        <end position="392"/>
    </location>
</feature>
<gene>
    <name evidence="12" type="ORF">PRLR5076_09860</name>
</gene>
<keyword evidence="3 12" id="KW-0645">Protease</keyword>
<keyword evidence="6" id="KW-0862">Zinc</keyword>
<organism evidence="12 13">
    <name type="scientific">Prevotella lacticifex</name>
    <dbReference type="NCBI Taxonomy" id="2854755"/>
    <lineage>
        <taxon>Bacteria</taxon>
        <taxon>Pseudomonadati</taxon>
        <taxon>Bacteroidota</taxon>
        <taxon>Bacteroidia</taxon>
        <taxon>Bacteroidales</taxon>
        <taxon>Prevotellaceae</taxon>
        <taxon>Prevotella</taxon>
    </lineage>
</organism>
<dbReference type="Proteomes" id="UP000825483">
    <property type="component" value="Unassembled WGS sequence"/>
</dbReference>
<name>A0A9R1C8T8_9BACT</name>
<dbReference type="PROSITE" id="PS00143">
    <property type="entry name" value="INSULINASE"/>
    <property type="match status" value="1"/>
</dbReference>
<keyword evidence="13" id="KW-1185">Reference proteome</keyword>
<dbReference type="Pfam" id="PF05193">
    <property type="entry name" value="Peptidase_M16_C"/>
    <property type="match status" value="2"/>
</dbReference>
<dbReference type="Pfam" id="PF00675">
    <property type="entry name" value="Peptidase_M16"/>
    <property type="match status" value="1"/>
</dbReference>
<sequence>MKLRKIFLVALIAVTVPSVAQDDAMAAAQQTIPEDSAVIVGHLDNGLTYYIRHNDYPKGKVNFYIAQRVGAVQEEDDQDGLAHFLEHMAFNGSKHFPDDSVTKFMNGLGAQWNAFTTADHTVYHVNGVDNGRESALDSCMLLLSDWSEGLTLDEKQLNEQRDVIHNEYRTHGAMQRLFEQALPALFPNSRYGERTVIGSMDVVDHCNSNRLRDYYHKWYFPGNQAIVIVGDIDAKKYEAKVKKLFSTLPVPATAHKAEDLAVADNDSTLYFVGSDKEMSQTFFITFRKDEPLPPQIKQTIPYILYDDVKTLGSQMFNDRMLKLSQQPEAAFTAASSANAEYGMTARTRKSQTVQILPKPGQEAAALKQVLTEMKRAAEYGFTNSELKHAKATYKAALEQQYNNRATITNDTYAQSLIDNFLNNEPYPNIETRYQLDNAILPMLTLEMVNQAIKGEFSIDNENFAVIGLEQQKDGKPVVGLSEMKSIVDEARKATVTAPVDTVKEEPLMPVMPKAGKIVKQKMSKTLGCKELTLSNGARVLLKKTDFKANQILATAIAPGGLAAAKSLNLPSRQMFEQVYSLHGLGTKSVMDLVSLAQTTQTSVDDGISNDLHWINGSTTNENIETLMQEMYLSFQGVKKDEAIYRQMMQYFKGQVANKMDNPDIVIGDSASFYAHSMRHDVLTPSAADIDHIDYDGILNIRKQMFSNAADFTFVFVGSFDEATLRPLIEKYIASLPGKKAKTTVTDQRDYTNGKVSRAFTMAMGNPQSVTRDVYRSAAVPFTLKNYVNAGVLSQVLWNKEFDIIREQESAAYTPMPSAQFDNDLTGSYLLIESELKTNPAKTQRASELADSIVTNTASWVNADDVQKGREALAKSHADAVKTNEYWLSAIEDYAIYGIDRYTDYDKELNAVTPATIGETVKAILSTGNHVRVVMNATKEEGK</sequence>
<dbReference type="AlphaFoldDB" id="A0A9R1C8T8"/>
<evidence type="ECO:0000259" key="11">
    <source>
        <dbReference type="Pfam" id="PF05193"/>
    </source>
</evidence>
<keyword evidence="5" id="KW-0378">Hydrolase</keyword>
<dbReference type="InterPro" id="IPR011249">
    <property type="entry name" value="Metalloenz_LuxS/M16"/>
</dbReference>
<evidence type="ECO:0000256" key="7">
    <source>
        <dbReference type="ARBA" id="ARBA00023049"/>
    </source>
</evidence>
<evidence type="ECO:0000256" key="3">
    <source>
        <dbReference type="ARBA" id="ARBA00022670"/>
    </source>
</evidence>
<comment type="caution">
    <text evidence="12">The sequence shown here is derived from an EMBL/GenBank/DDBJ whole genome shotgun (WGS) entry which is preliminary data.</text>
</comment>
<dbReference type="GO" id="GO:0006508">
    <property type="term" value="P:proteolysis"/>
    <property type="evidence" value="ECO:0007669"/>
    <property type="project" value="UniProtKB-KW"/>
</dbReference>
<dbReference type="SUPFAM" id="SSF63411">
    <property type="entry name" value="LuxS/MPP-like metallohydrolase"/>
    <property type="match status" value="4"/>
</dbReference>
<evidence type="ECO:0000313" key="13">
    <source>
        <dbReference type="Proteomes" id="UP000825483"/>
    </source>
</evidence>
<dbReference type="InterPro" id="IPR050626">
    <property type="entry name" value="Peptidase_M16"/>
</dbReference>
<feature type="chain" id="PRO_5040503077" evidence="9">
    <location>
        <begin position="21"/>
        <end position="942"/>
    </location>
</feature>
<evidence type="ECO:0000256" key="6">
    <source>
        <dbReference type="ARBA" id="ARBA00022833"/>
    </source>
</evidence>
<dbReference type="GeneID" id="72467912"/>
<feature type="signal peptide" evidence="9">
    <location>
        <begin position="1"/>
        <end position="20"/>
    </location>
</feature>
<dbReference type="RefSeq" id="WP_223929889.1">
    <property type="nucleotide sequence ID" value="NZ_BPTU01000003.1"/>
</dbReference>
<reference evidence="12" key="1">
    <citation type="journal article" date="2022" name="Int. J. Syst. Evol. Microbiol.">
        <title>Prevotella lacticifex sp. nov., isolated from the rumen of cows.</title>
        <authorList>
            <person name="Shinkai T."/>
            <person name="Ikeyama N."/>
            <person name="Kumagai M."/>
            <person name="Ohmori H."/>
            <person name="Sakamoto M."/>
            <person name="Ohkuma M."/>
            <person name="Mitsumori M."/>
        </authorList>
    </citation>
    <scope>NUCLEOTIDE SEQUENCE</scope>
    <source>
        <strain evidence="12">R5076</strain>
    </source>
</reference>
<dbReference type="EMBL" id="BPUB01000001">
    <property type="protein sequence ID" value="GJG58135.1"/>
    <property type="molecule type" value="Genomic_DNA"/>
</dbReference>
<dbReference type="GO" id="GO:0046872">
    <property type="term" value="F:metal ion binding"/>
    <property type="evidence" value="ECO:0007669"/>
    <property type="project" value="UniProtKB-KW"/>
</dbReference>
<feature type="domain" description="Peptidase M16 C-terminal" evidence="11">
    <location>
        <begin position="692"/>
        <end position="871"/>
    </location>
</feature>
<keyword evidence="9" id="KW-0732">Signal</keyword>
<evidence type="ECO:0000256" key="9">
    <source>
        <dbReference type="SAM" id="SignalP"/>
    </source>
</evidence>
<keyword evidence="7" id="KW-0482">Metalloprotease</keyword>
<proteinExistence type="inferred from homology"/>
<evidence type="ECO:0000313" key="12">
    <source>
        <dbReference type="EMBL" id="GJG58135.1"/>
    </source>
</evidence>
<evidence type="ECO:0000256" key="1">
    <source>
        <dbReference type="ARBA" id="ARBA00001947"/>
    </source>
</evidence>
<dbReference type="PANTHER" id="PTHR43690:SF17">
    <property type="entry name" value="PROTEIN YHJJ"/>
    <property type="match status" value="1"/>
</dbReference>